<evidence type="ECO:0000256" key="1">
    <source>
        <dbReference type="SAM" id="MobiDB-lite"/>
    </source>
</evidence>
<dbReference type="Proteomes" id="UP000008068">
    <property type="component" value="Unassembled WGS sequence"/>
</dbReference>
<dbReference type="EMBL" id="GL379797">
    <property type="protein sequence ID" value="EGT32502.1"/>
    <property type="molecule type" value="Genomic_DNA"/>
</dbReference>
<feature type="region of interest" description="Disordered" evidence="1">
    <location>
        <begin position="1"/>
        <end position="24"/>
    </location>
</feature>
<dbReference type="HOGENOM" id="CLU_2238971_0_0_1"/>
<dbReference type="InParanoid" id="G0MJR1"/>
<dbReference type="AlphaFoldDB" id="G0MJR1"/>
<keyword evidence="3" id="KW-1185">Reference proteome</keyword>
<sequence>METSKLKYNARYEPGTEPPNPFTGSWNSTSNMLENEEQILPENFPNANWTGKYCETLQREVMTETSNGAVYHKEWNNMLSVMTIDKCVECSKNGQPPAYTSLFME</sequence>
<accession>G0MJR1</accession>
<gene>
    <name evidence="2" type="ORF">CAEBREN_08451</name>
</gene>
<organism evidence="3">
    <name type="scientific">Caenorhabditis brenneri</name>
    <name type="common">Nematode worm</name>
    <dbReference type="NCBI Taxonomy" id="135651"/>
    <lineage>
        <taxon>Eukaryota</taxon>
        <taxon>Metazoa</taxon>
        <taxon>Ecdysozoa</taxon>
        <taxon>Nematoda</taxon>
        <taxon>Chromadorea</taxon>
        <taxon>Rhabditida</taxon>
        <taxon>Rhabditina</taxon>
        <taxon>Rhabditomorpha</taxon>
        <taxon>Rhabditoidea</taxon>
        <taxon>Rhabditidae</taxon>
        <taxon>Peloderinae</taxon>
        <taxon>Caenorhabditis</taxon>
    </lineage>
</organism>
<evidence type="ECO:0000313" key="2">
    <source>
        <dbReference type="EMBL" id="EGT32502.1"/>
    </source>
</evidence>
<name>G0MJR1_CAEBE</name>
<protein>
    <submittedName>
        <fullName evidence="2">Uncharacterized protein</fullName>
    </submittedName>
</protein>
<reference evidence="3" key="1">
    <citation type="submission" date="2011-07" db="EMBL/GenBank/DDBJ databases">
        <authorList>
            <consortium name="Caenorhabditis brenneri Sequencing and Analysis Consortium"/>
            <person name="Wilson R.K."/>
        </authorList>
    </citation>
    <scope>NUCLEOTIDE SEQUENCE [LARGE SCALE GENOMIC DNA]</scope>
    <source>
        <strain evidence="3">PB2801</strain>
    </source>
</reference>
<proteinExistence type="predicted"/>
<evidence type="ECO:0000313" key="3">
    <source>
        <dbReference type="Proteomes" id="UP000008068"/>
    </source>
</evidence>